<reference evidence="1 2" key="1">
    <citation type="journal article" date="2014" name="Curr. Biol.">
        <title>The genome of the clonal raider ant Cerapachys biroi.</title>
        <authorList>
            <person name="Oxley P.R."/>
            <person name="Ji L."/>
            <person name="Fetter-Pruneda I."/>
            <person name="McKenzie S.K."/>
            <person name="Li C."/>
            <person name="Hu H."/>
            <person name="Zhang G."/>
            <person name="Kronauer D.J."/>
        </authorList>
    </citation>
    <scope>NUCLEOTIDE SEQUENCE [LARGE SCALE GENOMIC DNA]</scope>
</reference>
<gene>
    <name evidence="1" type="ORF">X777_16370</name>
</gene>
<keyword evidence="2" id="KW-1185">Reference proteome</keyword>
<evidence type="ECO:0000313" key="2">
    <source>
        <dbReference type="Proteomes" id="UP000053097"/>
    </source>
</evidence>
<dbReference type="OrthoDB" id="9974421at2759"/>
<dbReference type="InterPro" id="IPR029058">
    <property type="entry name" value="AB_hydrolase_fold"/>
</dbReference>
<evidence type="ECO:0000313" key="1">
    <source>
        <dbReference type="EMBL" id="EZA47340.1"/>
    </source>
</evidence>
<dbReference type="Proteomes" id="UP000053097">
    <property type="component" value="Unassembled WGS sequence"/>
</dbReference>
<feature type="non-terminal residue" evidence="1">
    <location>
        <position position="1"/>
    </location>
</feature>
<organism evidence="1 2">
    <name type="scientific">Ooceraea biroi</name>
    <name type="common">Clonal raider ant</name>
    <name type="synonym">Cerapachys biroi</name>
    <dbReference type="NCBI Taxonomy" id="2015173"/>
    <lineage>
        <taxon>Eukaryota</taxon>
        <taxon>Metazoa</taxon>
        <taxon>Ecdysozoa</taxon>
        <taxon>Arthropoda</taxon>
        <taxon>Hexapoda</taxon>
        <taxon>Insecta</taxon>
        <taxon>Pterygota</taxon>
        <taxon>Neoptera</taxon>
        <taxon>Endopterygota</taxon>
        <taxon>Hymenoptera</taxon>
        <taxon>Apocrita</taxon>
        <taxon>Aculeata</taxon>
        <taxon>Formicoidea</taxon>
        <taxon>Formicidae</taxon>
        <taxon>Dorylinae</taxon>
        <taxon>Ooceraea</taxon>
    </lineage>
</organism>
<name>A0A026VUJ1_OOCBI</name>
<dbReference type="AlphaFoldDB" id="A0A026VUJ1"/>
<sequence>NAIELSSRLPNVVLSEEVPYKLFSHADFTWAINVRTLLYDRVMEIIEKGTPSGDLDFDLEVKGQGHFEAKLFFSNGNSYFRLPNVVLSEEVPYKLFSHADFTWAINVRTLLYDRVMEIIEKFALNQNITRK</sequence>
<accession>A0A026VUJ1</accession>
<protein>
    <submittedName>
        <fullName evidence="1">Uncharacterized protein</fullName>
    </submittedName>
</protein>
<dbReference type="Gene3D" id="3.40.50.1820">
    <property type="entry name" value="alpha/beta hydrolase"/>
    <property type="match status" value="2"/>
</dbReference>
<dbReference type="EMBL" id="KK107878">
    <property type="protein sequence ID" value="EZA47340.1"/>
    <property type="molecule type" value="Genomic_DNA"/>
</dbReference>
<proteinExistence type="predicted"/>